<comment type="caution">
    <text evidence="1">The sequence shown here is derived from an EMBL/GenBank/DDBJ whole genome shotgun (WGS) entry which is preliminary data.</text>
</comment>
<proteinExistence type="predicted"/>
<evidence type="ECO:0000313" key="1">
    <source>
        <dbReference type="EMBL" id="KWX72156.1"/>
    </source>
</evidence>
<gene>
    <name evidence="1" type="ORF">AMQ84_26090</name>
</gene>
<dbReference type="Proteomes" id="UP000070475">
    <property type="component" value="Unassembled WGS sequence"/>
</dbReference>
<dbReference type="AlphaFoldDB" id="A0A132TM85"/>
<dbReference type="EMBL" id="LIRB01000145">
    <property type="protein sequence ID" value="KWX72156.1"/>
    <property type="molecule type" value="Genomic_DNA"/>
</dbReference>
<evidence type="ECO:0000313" key="2">
    <source>
        <dbReference type="Proteomes" id="UP000070475"/>
    </source>
</evidence>
<reference evidence="1 2" key="1">
    <citation type="submission" date="2015-08" db="EMBL/GenBank/DDBJ databases">
        <title>Genomes of Paenibacillus riograndensis.</title>
        <authorList>
            <person name="Sant'Anna F.H."/>
            <person name="Souza R."/>
            <person name="Ambrosini A."/>
            <person name="Bach E."/>
            <person name="Fernandes G."/>
            <person name="Balsanelli E."/>
            <person name="Baura V.A."/>
            <person name="Pedrosa F.O."/>
            <person name="Souza E.M."/>
            <person name="Passaglia L."/>
        </authorList>
    </citation>
    <scope>NUCLEOTIDE SEQUENCE [LARGE SCALE GENOMIC DNA]</scope>
    <source>
        <strain evidence="1 2">CAS34</strain>
    </source>
</reference>
<dbReference type="OrthoDB" id="4759077at2"/>
<accession>A0A132TM85</accession>
<keyword evidence="2" id="KW-1185">Reference proteome</keyword>
<name>A0A132TM85_9BACL</name>
<dbReference type="PATRIC" id="fig|483937.3.peg.5218"/>
<protein>
    <submittedName>
        <fullName evidence="1">Uncharacterized protein</fullName>
    </submittedName>
</protein>
<organism evidence="1 2">
    <name type="scientific">Paenibacillus riograndensis</name>
    <dbReference type="NCBI Taxonomy" id="483937"/>
    <lineage>
        <taxon>Bacteria</taxon>
        <taxon>Bacillati</taxon>
        <taxon>Bacillota</taxon>
        <taxon>Bacilli</taxon>
        <taxon>Bacillales</taxon>
        <taxon>Paenibacillaceae</taxon>
        <taxon>Paenibacillus</taxon>
        <taxon>Paenibacillus sonchi group</taxon>
    </lineage>
</organism>
<sequence>MLSQIVQDFLKRFYALPNLLIWDKINTGDYGDRFKPYLARLEGEYPTFTILPYMEQDKSFTWFAIAFNENSFTQVREVIRSFVGTTYSSMDFYQVDNFNHIQDENVRNFTNGHFFKFRGNDKAIGQKVQDLFRLLRERPERGVSIPTDPSPLLRTFELALQAGEHGLAEAQIVILERHNLIDPRNALFMRIEMLSRLNCWKEILTHPQMEDLLKSPRPARVTEGIIRAVYSEHLETLESDSESMKKVFSEEIWPVYQSLFRVRGSLTHPHVLMCFMLRSVMSEEPMYELRNEILSLASGQAIEPLLRSLTNGSTSITETLEMAVFTLEEAKSLADYSRYEEAFKLAVRLPLSKEQIQLLLICAYELQDLTIDKQVVDLISQSTTIIDWKLILTTRHLRTCFEYLYSSNDKKSNIQESNVSATLPGSWNEWFDKMEDFDINQATMLARRGAVEWHRDGFLDNSAEMEKFKNFLKDGSKTTQDTLNLSMLYLLRFFSEDTQWPREELKDTYGELHRIFLSHMQGTSEEMKISSVWLHTLLNLGLPKDQYRSLFEDLTVTWRKYASREYFSTLVPVLSQSADIPCPDLLSRCRLVHQVQDLASKNKNFGIEEWAEVEDKLIPKDWDTYFGLLHSAQNDYQFLADWYEQIQNKDINWTPTSALRVNDYFISWIVEEPESIKRSILARALLPFVQFIVQYRDFPRIDDVDLYENLAEALRIFSSKNEETLQGLIKLLDGLLLKKPGEADAQWRYMKEWLTFQPILRLLSSIFDCMELFRDYGVPGMEIKPVWDEWVGRLYDKFEKDMDSLRDYLILLGEEVSGNYDVLEMLRKQVQDITQDNSDPLQKLQSMKITIFSCREKAANRAADQIMKRNSLITVNVCTSDRATDQTTAYARNSDLSIVVTACISHALTYGIKDHLSYEPIYPRSSGEAGIITRLEEYAMSLNAS</sequence>
<dbReference type="RefSeq" id="WP_060862739.1">
    <property type="nucleotide sequence ID" value="NZ_LIRB01000145.1"/>
</dbReference>